<evidence type="ECO:0000256" key="2">
    <source>
        <dbReference type="SAM" id="SignalP"/>
    </source>
</evidence>
<feature type="compositionally biased region" description="Low complexity" evidence="1">
    <location>
        <begin position="328"/>
        <end position="338"/>
    </location>
</feature>
<evidence type="ECO:0008006" key="5">
    <source>
        <dbReference type="Google" id="ProtNLM"/>
    </source>
</evidence>
<dbReference type="Proteomes" id="UP000019666">
    <property type="component" value="Unassembled WGS sequence"/>
</dbReference>
<keyword evidence="2" id="KW-0732">Signal</keyword>
<reference evidence="3 4" key="1">
    <citation type="submission" date="2013-02" db="EMBL/GenBank/DDBJ databases">
        <authorList>
            <person name="Fiebig A."/>
            <person name="Goeker M."/>
            <person name="Klenk H.-P.P."/>
        </authorList>
    </citation>
    <scope>NUCLEOTIDE SEQUENCE [LARGE SCALE GENOMIC DNA]</scope>
    <source>
        <strain evidence="3 4">DSM 19309</strain>
    </source>
</reference>
<accession>A0A017HM63</accession>
<dbReference type="AlphaFoldDB" id="A0A017HM63"/>
<sequence length="349" mass="36827">MPRASASLLPVLAIALWPIQGHAQEGPSFDCRYAETATERAICASPRLSRLERRMYRSYLGLVEAVGERQARRLADRFLERRQACGADESCIAQRLRVSMRVFERRAAGTTRLAAREAGEDLASEQAAPQEQVAAAEPLLPEDIPSPVAREEAAPVEDALIPDDSAESAPRSDQAAPAQPTEPDLPLAAQAPLPSDLGPLLHEEAPTAAEEEVATAGTPPSADQLDAAIDGADLASSDAAASFDRPTAWAFMALPRDQRAEVQARLQGAGLLDGPAEGSWDRPTQVALDAFLASEEGQGFDAGTETGAALALEYLRSDAFAQAHGIAAAEAPAEQAAPDPNDPLASAEW</sequence>
<comment type="caution">
    <text evidence="3">The sequence shown here is derived from an EMBL/GenBank/DDBJ whole genome shotgun (WGS) entry which is preliminary data.</text>
</comment>
<dbReference type="EMBL" id="AOSK01000081">
    <property type="protein sequence ID" value="EYD75446.1"/>
    <property type="molecule type" value="Genomic_DNA"/>
</dbReference>
<dbReference type="HOGENOM" id="CLU_794284_0_0_5"/>
<feature type="compositionally biased region" description="Low complexity" evidence="1">
    <location>
        <begin position="214"/>
        <end position="230"/>
    </location>
</feature>
<dbReference type="RefSeq" id="WP_051521377.1">
    <property type="nucleotide sequence ID" value="NZ_KK088586.1"/>
</dbReference>
<evidence type="ECO:0000313" key="3">
    <source>
        <dbReference type="EMBL" id="EYD75446.1"/>
    </source>
</evidence>
<proteinExistence type="predicted"/>
<feature type="region of interest" description="Disordered" evidence="1">
    <location>
        <begin position="163"/>
        <end position="230"/>
    </location>
</feature>
<name>A0A017HM63_9RHOB</name>
<feature type="chain" id="PRO_5001493277" description="Peptidoglycan binding-like domain-containing protein" evidence="2">
    <location>
        <begin position="24"/>
        <end position="349"/>
    </location>
</feature>
<evidence type="ECO:0000313" key="4">
    <source>
        <dbReference type="Proteomes" id="UP000019666"/>
    </source>
</evidence>
<organism evidence="3 4">
    <name type="scientific">Rubellimicrobium mesophilum DSM 19309</name>
    <dbReference type="NCBI Taxonomy" id="442562"/>
    <lineage>
        <taxon>Bacteria</taxon>
        <taxon>Pseudomonadati</taxon>
        <taxon>Pseudomonadota</taxon>
        <taxon>Alphaproteobacteria</taxon>
        <taxon>Rhodobacterales</taxon>
        <taxon>Roseobacteraceae</taxon>
        <taxon>Rubellimicrobium</taxon>
    </lineage>
</organism>
<dbReference type="PATRIC" id="fig|442562.3.peg.2968"/>
<protein>
    <recommendedName>
        <fullName evidence="5">Peptidoglycan binding-like domain-containing protein</fullName>
    </recommendedName>
</protein>
<evidence type="ECO:0000256" key="1">
    <source>
        <dbReference type="SAM" id="MobiDB-lite"/>
    </source>
</evidence>
<feature type="compositionally biased region" description="Low complexity" evidence="1">
    <location>
        <begin position="185"/>
        <end position="194"/>
    </location>
</feature>
<feature type="region of interest" description="Disordered" evidence="1">
    <location>
        <begin position="328"/>
        <end position="349"/>
    </location>
</feature>
<feature type="signal peptide" evidence="2">
    <location>
        <begin position="1"/>
        <end position="23"/>
    </location>
</feature>
<keyword evidence="4" id="KW-1185">Reference proteome</keyword>
<dbReference type="OrthoDB" id="5565855at2"/>
<gene>
    <name evidence="3" type="ORF">Rumeso_03016</name>
</gene>